<dbReference type="Proteomes" id="UP000198406">
    <property type="component" value="Unassembled WGS sequence"/>
</dbReference>
<keyword evidence="12" id="KW-1185">Reference proteome</keyword>
<evidence type="ECO:0000256" key="2">
    <source>
        <dbReference type="ARBA" id="ARBA00006375"/>
    </source>
</evidence>
<evidence type="ECO:0000256" key="9">
    <source>
        <dbReference type="RuleBase" id="RU000488"/>
    </source>
</evidence>
<proteinExistence type="inferred from homology"/>
<dbReference type="InParanoid" id="A0A1Z5K5K0"/>
<evidence type="ECO:0000313" key="11">
    <source>
        <dbReference type="EMBL" id="GAX21499.1"/>
    </source>
</evidence>
<feature type="repeat" description="Solcar" evidence="8">
    <location>
        <begin position="72"/>
        <end position="143"/>
    </location>
</feature>
<dbReference type="AlphaFoldDB" id="A0A1Z5K5K0"/>
<sequence length="349" mass="38058">MFRCSIYRQSLLFLVLFLGATSARDITAPSVFRHASVRPSCHSAATIPTRGGAAKAETAKMNPWLSFVSIIRDSRRDLLAAAAARCSSIFSMYPVDTLKTRLQMEQANPFRLEGLYKGVAGSLIGQVPYGVLTFGSYEMYKKALLNKFPNTKPVLLYAFSAVLGDLTGSGWLCPSEVIKQQTQAGMYKSTAEAFMGILRKKGIKGLYQGYFGGIARDVPFRVAQLTSYEVTKSFYLRIKSRRAKSASKSVKGKSTNEKIQLDAAESAICGAIAGSFSAAITAPLDRFKTLLMTDSAAYGGTVLSCASKIWRDEGIAGFAKGVVPRVTYIAPSVAIFFIVYEQVRQRLDN</sequence>
<keyword evidence="4 8" id="KW-0812">Transmembrane</keyword>
<dbReference type="GO" id="GO:0016020">
    <property type="term" value="C:membrane"/>
    <property type="evidence" value="ECO:0007669"/>
    <property type="project" value="UniProtKB-SubCell"/>
</dbReference>
<name>A0A1Z5K5K0_FISSO</name>
<dbReference type="InterPro" id="IPR018108">
    <property type="entry name" value="MCP_transmembrane"/>
</dbReference>
<comment type="caution">
    <text evidence="11">The sequence shown here is derived from an EMBL/GenBank/DDBJ whole genome shotgun (WGS) entry which is preliminary data.</text>
</comment>
<comment type="similarity">
    <text evidence="2 9">Belongs to the mitochondrial carrier (TC 2.A.29) family.</text>
</comment>
<dbReference type="SUPFAM" id="SSF103506">
    <property type="entry name" value="Mitochondrial carrier"/>
    <property type="match status" value="1"/>
</dbReference>
<dbReference type="EMBL" id="BDSP01000168">
    <property type="protein sequence ID" value="GAX21499.1"/>
    <property type="molecule type" value="Genomic_DNA"/>
</dbReference>
<gene>
    <name evidence="11" type="ORF">FisN_4Hh561</name>
</gene>
<keyword evidence="3 9" id="KW-0813">Transport</keyword>
<keyword evidence="10" id="KW-0732">Signal</keyword>
<evidence type="ECO:0000256" key="6">
    <source>
        <dbReference type="ARBA" id="ARBA00022989"/>
    </source>
</evidence>
<evidence type="ECO:0000256" key="5">
    <source>
        <dbReference type="ARBA" id="ARBA00022737"/>
    </source>
</evidence>
<accession>A0A1Z5K5K0</accession>
<evidence type="ECO:0000256" key="4">
    <source>
        <dbReference type="ARBA" id="ARBA00022692"/>
    </source>
</evidence>
<dbReference type="PANTHER" id="PTHR45667">
    <property type="entry name" value="S-ADENOSYLMETHIONINE MITOCHONDRIAL CARRIER PROTEIN"/>
    <property type="match status" value="1"/>
</dbReference>
<organism evidence="11 12">
    <name type="scientific">Fistulifera solaris</name>
    <name type="common">Oleaginous diatom</name>
    <dbReference type="NCBI Taxonomy" id="1519565"/>
    <lineage>
        <taxon>Eukaryota</taxon>
        <taxon>Sar</taxon>
        <taxon>Stramenopiles</taxon>
        <taxon>Ochrophyta</taxon>
        <taxon>Bacillariophyta</taxon>
        <taxon>Bacillariophyceae</taxon>
        <taxon>Bacillariophycidae</taxon>
        <taxon>Naviculales</taxon>
        <taxon>Naviculaceae</taxon>
        <taxon>Fistulifera</taxon>
    </lineage>
</organism>
<feature type="repeat" description="Solcar" evidence="8">
    <location>
        <begin position="261"/>
        <end position="346"/>
    </location>
</feature>
<evidence type="ECO:0000256" key="10">
    <source>
        <dbReference type="SAM" id="SignalP"/>
    </source>
</evidence>
<dbReference type="Pfam" id="PF00153">
    <property type="entry name" value="Mito_carr"/>
    <property type="match status" value="3"/>
</dbReference>
<feature type="chain" id="PRO_5012961484" description="Solute carrier family 25 (Mitochondrial phosphate transporter), member 23/24/25/41" evidence="10">
    <location>
        <begin position="24"/>
        <end position="349"/>
    </location>
</feature>
<evidence type="ECO:0000256" key="3">
    <source>
        <dbReference type="ARBA" id="ARBA00022448"/>
    </source>
</evidence>
<dbReference type="OrthoDB" id="276989at2759"/>
<feature type="signal peptide" evidence="10">
    <location>
        <begin position="1"/>
        <end position="23"/>
    </location>
</feature>
<dbReference type="PROSITE" id="PS50920">
    <property type="entry name" value="SOLCAR"/>
    <property type="match status" value="3"/>
</dbReference>
<evidence type="ECO:0000256" key="8">
    <source>
        <dbReference type="PROSITE-ProRule" id="PRU00282"/>
    </source>
</evidence>
<keyword evidence="6" id="KW-1133">Transmembrane helix</keyword>
<evidence type="ECO:0008006" key="13">
    <source>
        <dbReference type="Google" id="ProtNLM"/>
    </source>
</evidence>
<evidence type="ECO:0000313" key="12">
    <source>
        <dbReference type="Proteomes" id="UP000198406"/>
    </source>
</evidence>
<keyword evidence="7 8" id="KW-0472">Membrane</keyword>
<comment type="subcellular location">
    <subcellularLocation>
        <location evidence="1">Membrane</location>
        <topology evidence="1">Multi-pass membrane protein</topology>
    </subcellularLocation>
</comment>
<evidence type="ECO:0000256" key="7">
    <source>
        <dbReference type="ARBA" id="ARBA00023136"/>
    </source>
</evidence>
<keyword evidence="5" id="KW-0677">Repeat</keyword>
<dbReference type="Gene3D" id="1.50.40.10">
    <property type="entry name" value="Mitochondrial carrier domain"/>
    <property type="match status" value="1"/>
</dbReference>
<protein>
    <recommendedName>
        <fullName evidence="13">Solute carrier family 25 (Mitochondrial phosphate transporter), member 23/24/25/41</fullName>
    </recommendedName>
</protein>
<reference evidence="11 12" key="1">
    <citation type="journal article" date="2015" name="Plant Cell">
        <title>Oil accumulation by the oleaginous diatom Fistulifera solaris as revealed by the genome and transcriptome.</title>
        <authorList>
            <person name="Tanaka T."/>
            <person name="Maeda Y."/>
            <person name="Veluchamy A."/>
            <person name="Tanaka M."/>
            <person name="Abida H."/>
            <person name="Marechal E."/>
            <person name="Bowler C."/>
            <person name="Muto M."/>
            <person name="Sunaga Y."/>
            <person name="Tanaka M."/>
            <person name="Yoshino T."/>
            <person name="Taniguchi T."/>
            <person name="Fukuda Y."/>
            <person name="Nemoto M."/>
            <person name="Matsumoto M."/>
            <person name="Wong P.S."/>
            <person name="Aburatani S."/>
            <person name="Fujibuchi W."/>
        </authorList>
    </citation>
    <scope>NUCLEOTIDE SEQUENCE [LARGE SCALE GENOMIC DNA]</scope>
    <source>
        <strain evidence="11 12">JPCC DA0580</strain>
    </source>
</reference>
<feature type="repeat" description="Solcar" evidence="8">
    <location>
        <begin position="152"/>
        <end position="234"/>
    </location>
</feature>
<dbReference type="InterPro" id="IPR023395">
    <property type="entry name" value="MCP_dom_sf"/>
</dbReference>
<evidence type="ECO:0000256" key="1">
    <source>
        <dbReference type="ARBA" id="ARBA00004141"/>
    </source>
</evidence>